<dbReference type="OMA" id="SRFQGQI"/>
<dbReference type="InterPro" id="IPR051831">
    <property type="entry name" value="Bromodomain_contain_prot"/>
</dbReference>
<gene>
    <name evidence="5" type="ORF">A4U43_C03F11760</name>
</gene>
<feature type="compositionally biased region" description="Basic and acidic residues" evidence="3">
    <location>
        <begin position="409"/>
        <end position="418"/>
    </location>
</feature>
<dbReference type="Gene3D" id="1.20.920.10">
    <property type="entry name" value="Bromodomain-like"/>
    <property type="match status" value="1"/>
</dbReference>
<name>A0A5P1FDJ2_ASPOF</name>
<dbReference type="PANTHER" id="PTHR22881:SF42">
    <property type="entry name" value="DNA-BINDING BROMODOMAIN-CONTAINING PROTEIN"/>
    <property type="match status" value="1"/>
</dbReference>
<protein>
    <recommendedName>
        <fullName evidence="4">Bromo domain-containing protein</fullName>
    </recommendedName>
</protein>
<feature type="compositionally biased region" description="Polar residues" evidence="3">
    <location>
        <begin position="394"/>
        <end position="408"/>
    </location>
</feature>
<evidence type="ECO:0000256" key="3">
    <source>
        <dbReference type="SAM" id="MobiDB-lite"/>
    </source>
</evidence>
<dbReference type="InterPro" id="IPR036427">
    <property type="entry name" value="Bromodomain-like_sf"/>
</dbReference>
<keyword evidence="1 2" id="KW-0103">Bromodomain</keyword>
<feature type="compositionally biased region" description="Polar residues" evidence="3">
    <location>
        <begin position="130"/>
        <end position="141"/>
    </location>
</feature>
<dbReference type="CDD" id="cd04369">
    <property type="entry name" value="Bromodomain"/>
    <property type="match status" value="1"/>
</dbReference>
<feature type="region of interest" description="Disordered" evidence="3">
    <location>
        <begin position="354"/>
        <end position="425"/>
    </location>
</feature>
<evidence type="ECO:0000256" key="1">
    <source>
        <dbReference type="ARBA" id="ARBA00023117"/>
    </source>
</evidence>
<sequence>MPKIDELEEILDKLQKKDTYKVFAEPVDPHELPDYHDVIEHPMDFGTVRRKLLSEKYRTFEQFEDDVFLICSNAMQYNAPDTIYFRQARSIEDMARRNFQEIRADLMSKRAERKSESSRDKNTMRKLQTGIASRPSNFDISSSEKKTLRQPYRNTVESPAFDIPSMETKSLKKKYRTALEPPGPVAPPSEKKILKKPQHRTADEPPGSGVSSMERSERKILKKPQHRTALEMRGSDVSSLEKKTIKKSQFRTAPEPRSSVFSSMEKRTLRKTQCRTAPELLDSDITPREKMKLKKLRCKTEPEPYCSDLSSQENEQQEEHLNRRTPEPFGSDVSSGATLASAAEAFTELSKIHANGNAPAAEPCTEVTKIQSSEAAMEVEEDTELITIKGGSIEGSNGSAGGSSCLNESKSDKADEVPAKSSPSKLGMKPCVVDVNRRATYNTLDEQSVAGTDSIFDVFEGETKQLVDVGLNSEYSYARSLSRFASCLGPIGWEIASKKIQQILPPGVKFGPGWVGEYESCSTPILSLEKNNQQQQQQKLVLTRKGKGTEIKSETCSAVWRKDNRNKSMAKTTKNSQHKDTAFGLPSQMTTVMPSNRTSSSSSEQRDRTQEQKQGLFGVNLELKPCTSRTTQQQQQQQKKNQQAGNVAKAYTNGRAEQRVDICSEASVSTSPAVISRGWNPVQTETHKLQQTQMKPPASDLARAYANETAGHRVDICFDGTKSTTTAIIPRGWNPVQTEGQKLEQPKNPVAQVQKTFTNETDRNQPDLYPKSQTFNFPAVNLMGRSQVQTEPLKKQPETAQRRNDGLVMNVGGLNNWITSDGSIPSGAISNHQAGVQYWFARGNQEQATSDPLRWMSSSVKNSDHLNTPNRATTNLQGSIPSVQVPKRENPNAAAAQAWMSVGGIPNKQAGSAPFSPTWKTPAPASRVHEEATIKQENSQVQTKGLVIFPQLMTTDLSKLRSPWQGVVQQNKQKDTLPPDLNISFQPPASPARSSSGIHIDSQQPDLALQL</sequence>
<reference evidence="6" key="1">
    <citation type="journal article" date="2017" name="Nat. Commun.">
        <title>The asparagus genome sheds light on the origin and evolution of a young Y chromosome.</title>
        <authorList>
            <person name="Harkess A."/>
            <person name="Zhou J."/>
            <person name="Xu C."/>
            <person name="Bowers J.E."/>
            <person name="Van der Hulst R."/>
            <person name="Ayyampalayam S."/>
            <person name="Mercati F."/>
            <person name="Riccardi P."/>
            <person name="McKain M.R."/>
            <person name="Kakrana A."/>
            <person name="Tang H."/>
            <person name="Ray J."/>
            <person name="Groenendijk J."/>
            <person name="Arikit S."/>
            <person name="Mathioni S.M."/>
            <person name="Nakano M."/>
            <person name="Shan H."/>
            <person name="Telgmann-Rauber A."/>
            <person name="Kanno A."/>
            <person name="Yue Z."/>
            <person name="Chen H."/>
            <person name="Li W."/>
            <person name="Chen Y."/>
            <person name="Xu X."/>
            <person name="Zhang Y."/>
            <person name="Luo S."/>
            <person name="Chen H."/>
            <person name="Gao J."/>
            <person name="Mao Z."/>
            <person name="Pires J.C."/>
            <person name="Luo M."/>
            <person name="Kudrna D."/>
            <person name="Wing R.A."/>
            <person name="Meyers B.C."/>
            <person name="Yi K."/>
            <person name="Kong H."/>
            <person name="Lavrijsen P."/>
            <person name="Sunseri F."/>
            <person name="Falavigna A."/>
            <person name="Ye Y."/>
            <person name="Leebens-Mack J.H."/>
            <person name="Chen G."/>
        </authorList>
    </citation>
    <scope>NUCLEOTIDE SEQUENCE [LARGE SCALE GENOMIC DNA]</scope>
    <source>
        <strain evidence="6">cv. DH0086</strain>
    </source>
</reference>
<dbReference type="Gramene" id="ONK74949">
    <property type="protein sequence ID" value="ONK74949"/>
    <property type="gene ID" value="A4U43_C03F11760"/>
</dbReference>
<dbReference type="SUPFAM" id="SSF47370">
    <property type="entry name" value="Bromodomain"/>
    <property type="match status" value="1"/>
</dbReference>
<proteinExistence type="predicted"/>
<feature type="region of interest" description="Disordered" evidence="3">
    <location>
        <begin position="563"/>
        <end position="647"/>
    </location>
</feature>
<evidence type="ECO:0000259" key="4">
    <source>
        <dbReference type="PROSITE" id="PS50014"/>
    </source>
</evidence>
<evidence type="ECO:0000256" key="2">
    <source>
        <dbReference type="PROSITE-ProRule" id="PRU00035"/>
    </source>
</evidence>
<accession>A0A5P1FDJ2</accession>
<evidence type="ECO:0000313" key="6">
    <source>
        <dbReference type="Proteomes" id="UP000243459"/>
    </source>
</evidence>
<dbReference type="Proteomes" id="UP000243459">
    <property type="component" value="Chromosome 3"/>
</dbReference>
<feature type="compositionally biased region" description="Basic and acidic residues" evidence="3">
    <location>
        <begin position="317"/>
        <end position="326"/>
    </location>
</feature>
<feature type="compositionally biased region" description="Basic and acidic residues" evidence="3">
    <location>
        <begin position="228"/>
        <end position="243"/>
    </location>
</feature>
<dbReference type="SMART" id="SM00297">
    <property type="entry name" value="BROMO"/>
    <property type="match status" value="1"/>
</dbReference>
<feature type="region of interest" description="Disordered" evidence="3">
    <location>
        <begin position="964"/>
        <end position="1011"/>
    </location>
</feature>
<dbReference type="InterPro" id="IPR001487">
    <property type="entry name" value="Bromodomain"/>
</dbReference>
<dbReference type="PROSITE" id="PS50014">
    <property type="entry name" value="BROMODOMAIN_2"/>
    <property type="match status" value="1"/>
</dbReference>
<dbReference type="AlphaFoldDB" id="A0A5P1FDJ2"/>
<feature type="compositionally biased region" description="Low complexity" evidence="3">
    <location>
        <begin position="632"/>
        <end position="643"/>
    </location>
</feature>
<feature type="domain" description="Bromo" evidence="4">
    <location>
        <begin position="15"/>
        <end position="85"/>
    </location>
</feature>
<dbReference type="Pfam" id="PF00439">
    <property type="entry name" value="Bromodomain"/>
    <property type="match status" value="1"/>
</dbReference>
<dbReference type="EMBL" id="CM007383">
    <property type="protein sequence ID" value="ONK74949.1"/>
    <property type="molecule type" value="Genomic_DNA"/>
</dbReference>
<feature type="region of interest" description="Disordered" evidence="3">
    <location>
        <begin position="108"/>
        <end position="286"/>
    </location>
</feature>
<feature type="compositionally biased region" description="Polar residues" evidence="3">
    <location>
        <begin position="983"/>
        <end position="1005"/>
    </location>
</feature>
<feature type="compositionally biased region" description="Basic and acidic residues" evidence="3">
    <location>
        <begin position="108"/>
        <end position="123"/>
    </location>
</feature>
<evidence type="ECO:0000313" key="5">
    <source>
        <dbReference type="EMBL" id="ONK74949.1"/>
    </source>
</evidence>
<feature type="region of interest" description="Disordered" evidence="3">
    <location>
        <begin position="300"/>
        <end position="336"/>
    </location>
</feature>
<feature type="compositionally biased region" description="Polar residues" evidence="3">
    <location>
        <begin position="587"/>
        <end position="598"/>
    </location>
</feature>
<dbReference type="PANTHER" id="PTHR22881">
    <property type="entry name" value="BROMODOMAIN CONTAINING PROTEIN"/>
    <property type="match status" value="1"/>
</dbReference>
<organism evidence="5 6">
    <name type="scientific">Asparagus officinalis</name>
    <name type="common">Garden asparagus</name>
    <dbReference type="NCBI Taxonomy" id="4686"/>
    <lineage>
        <taxon>Eukaryota</taxon>
        <taxon>Viridiplantae</taxon>
        <taxon>Streptophyta</taxon>
        <taxon>Embryophyta</taxon>
        <taxon>Tracheophyta</taxon>
        <taxon>Spermatophyta</taxon>
        <taxon>Magnoliopsida</taxon>
        <taxon>Liliopsida</taxon>
        <taxon>Asparagales</taxon>
        <taxon>Asparagaceae</taxon>
        <taxon>Asparagoideae</taxon>
        <taxon>Asparagus</taxon>
    </lineage>
</organism>
<keyword evidence="6" id="KW-1185">Reference proteome</keyword>
<dbReference type="PRINTS" id="PR00503">
    <property type="entry name" value="BROMODOMAIN"/>
</dbReference>